<dbReference type="InterPro" id="IPR025591">
    <property type="entry name" value="RloB"/>
</dbReference>
<dbReference type="Proteomes" id="UP000664332">
    <property type="component" value="Unassembled WGS sequence"/>
</dbReference>
<comment type="caution">
    <text evidence="1">The sequence shown here is derived from an EMBL/GenBank/DDBJ whole genome shotgun (WGS) entry which is preliminary data.</text>
</comment>
<gene>
    <name evidence="1" type="ORF">JZY06_10985</name>
</gene>
<proteinExistence type="predicted"/>
<name>A0A939IYH5_9CORY</name>
<accession>A0A939IYH5</accession>
<protein>
    <submittedName>
        <fullName evidence="1">RloB domain-containing protein</fullName>
    </submittedName>
</protein>
<sequence>MLCQGIETEHRYFKSLIALYHASGAKVQSDGLDPVKLTQKALKLAKRDDFDQVFIVVDLDDTPRAEIERAISLCKKNSTKKHQFTLIVSSTCFEVWLIAHERKPAESVSSPQGLQRHTLQLGLVG</sequence>
<dbReference type="EMBL" id="JAFLEQ010000017">
    <property type="protein sequence ID" value="MBN9645128.1"/>
    <property type="molecule type" value="Genomic_DNA"/>
</dbReference>
<evidence type="ECO:0000313" key="2">
    <source>
        <dbReference type="Proteomes" id="UP000664332"/>
    </source>
</evidence>
<dbReference type="Pfam" id="PF13707">
    <property type="entry name" value="RloB"/>
    <property type="match status" value="1"/>
</dbReference>
<dbReference type="RefSeq" id="WP_207279603.1">
    <property type="nucleotide sequence ID" value="NZ_JAFLEQ010000017.1"/>
</dbReference>
<organism evidence="1 2">
    <name type="scientific">Corynebacterium mendelii</name>
    <dbReference type="NCBI Taxonomy" id="2765362"/>
    <lineage>
        <taxon>Bacteria</taxon>
        <taxon>Bacillati</taxon>
        <taxon>Actinomycetota</taxon>
        <taxon>Actinomycetes</taxon>
        <taxon>Mycobacteriales</taxon>
        <taxon>Corynebacteriaceae</taxon>
        <taxon>Corynebacterium</taxon>
    </lineage>
</organism>
<evidence type="ECO:0000313" key="1">
    <source>
        <dbReference type="EMBL" id="MBN9645128.1"/>
    </source>
</evidence>
<dbReference type="AlphaFoldDB" id="A0A939IYH5"/>
<reference evidence="1" key="1">
    <citation type="submission" date="2021-03" db="EMBL/GenBank/DDBJ databases">
        <authorList>
            <person name="Sun Q."/>
        </authorList>
    </citation>
    <scope>NUCLEOTIDE SEQUENCE</scope>
    <source>
        <strain evidence="1">CCM 8862</strain>
    </source>
</reference>
<keyword evidence="2" id="KW-1185">Reference proteome</keyword>